<dbReference type="InterPro" id="IPR050793">
    <property type="entry name" value="CMP-NeuNAc_synthase"/>
</dbReference>
<keyword evidence="1" id="KW-0808">Transferase</keyword>
<name>A0A0D9AEJ2_STUST</name>
<sequence>MSIYAFIFARGGSKGLPGKNIKPLGGIPLIGHSITLAQQISGVKKIFVSTDSDEIAAVAESLSVEVIKRPHELASDTASEWLAWQHAIQFLYARGESFEVFLSLPTTSPLRGTTDVEQCLAALDERTDMVVTVTPAARSPYFNMVVRDEDGYSEVVIHDDTIRRRQDAPTVYDMTTVAYVSRPEFILKNSGVFAGKVKSVIVPKERAVDIDDGFDFMVAEALYRKCQQ</sequence>
<dbReference type="PANTHER" id="PTHR21485">
    <property type="entry name" value="HAD SUPERFAMILY MEMBERS CMAS AND KDSC"/>
    <property type="match status" value="1"/>
</dbReference>
<dbReference type="Proteomes" id="UP000032487">
    <property type="component" value="Unassembled WGS sequence"/>
</dbReference>
<dbReference type="OrthoDB" id="9805604at2"/>
<organism evidence="1 2">
    <name type="scientific">Stutzerimonas stutzeri</name>
    <name type="common">Pseudomonas stutzeri</name>
    <dbReference type="NCBI Taxonomy" id="316"/>
    <lineage>
        <taxon>Bacteria</taxon>
        <taxon>Pseudomonadati</taxon>
        <taxon>Pseudomonadota</taxon>
        <taxon>Gammaproteobacteria</taxon>
        <taxon>Pseudomonadales</taxon>
        <taxon>Pseudomonadaceae</taxon>
        <taxon>Stutzerimonas</taxon>
    </lineage>
</organism>
<dbReference type="SUPFAM" id="SSF53448">
    <property type="entry name" value="Nucleotide-diphospho-sugar transferases"/>
    <property type="match status" value="1"/>
</dbReference>
<evidence type="ECO:0000313" key="2">
    <source>
        <dbReference type="Proteomes" id="UP000032487"/>
    </source>
</evidence>
<dbReference type="RefSeq" id="WP_045164439.1">
    <property type="nucleotide sequence ID" value="NZ_JYHV01000039.1"/>
</dbReference>
<gene>
    <name evidence="1" type="ORF">UF78_22330</name>
</gene>
<dbReference type="CDD" id="cd02513">
    <property type="entry name" value="CMP-NeuAc_Synthase"/>
    <property type="match status" value="1"/>
</dbReference>
<protein>
    <submittedName>
        <fullName evidence="1">Acylneuraminate cytidylyltransferase</fullName>
    </submittedName>
</protein>
<dbReference type="AlphaFoldDB" id="A0A0D9AEJ2"/>
<dbReference type="PANTHER" id="PTHR21485:SF6">
    <property type="entry name" value="N-ACYLNEURAMINATE CYTIDYLYLTRANSFERASE-RELATED"/>
    <property type="match status" value="1"/>
</dbReference>
<reference evidence="1 2" key="1">
    <citation type="submission" date="2015-02" db="EMBL/GenBank/DDBJ databases">
        <title>Draft genome sequence of Pseudomonas stutzeri NT0128 isolated from wheat (Triticum turgidum) rhizosphere.</title>
        <authorList>
            <person name="Tovi N."/>
            <person name="Frenk S."/>
            <person name="Hadar Y."/>
            <person name="Minz D."/>
        </authorList>
    </citation>
    <scope>NUCLEOTIDE SEQUENCE [LARGE SCALE GENOMIC DNA]</scope>
    <source>
        <strain evidence="1 2">NT0128</strain>
    </source>
</reference>
<dbReference type="PATRIC" id="fig|316.101.peg.4494"/>
<proteinExistence type="predicted"/>
<accession>A0A0D9AEJ2</accession>
<dbReference type="InterPro" id="IPR029044">
    <property type="entry name" value="Nucleotide-diphossugar_trans"/>
</dbReference>
<dbReference type="InterPro" id="IPR003329">
    <property type="entry name" value="Cytidylyl_trans"/>
</dbReference>
<dbReference type="Pfam" id="PF02348">
    <property type="entry name" value="CTP_transf_3"/>
    <property type="match status" value="1"/>
</dbReference>
<dbReference type="Gene3D" id="3.90.550.10">
    <property type="entry name" value="Spore Coat Polysaccharide Biosynthesis Protein SpsA, Chain A"/>
    <property type="match status" value="1"/>
</dbReference>
<keyword evidence="1" id="KW-0548">Nucleotidyltransferase</keyword>
<comment type="caution">
    <text evidence="1">The sequence shown here is derived from an EMBL/GenBank/DDBJ whole genome shotgun (WGS) entry which is preliminary data.</text>
</comment>
<dbReference type="EMBL" id="JYHV01000039">
    <property type="protein sequence ID" value="KJH79122.1"/>
    <property type="molecule type" value="Genomic_DNA"/>
</dbReference>
<dbReference type="GO" id="GO:0008781">
    <property type="term" value="F:N-acylneuraminate cytidylyltransferase activity"/>
    <property type="evidence" value="ECO:0007669"/>
    <property type="project" value="TreeGrafter"/>
</dbReference>
<evidence type="ECO:0000313" key="1">
    <source>
        <dbReference type="EMBL" id="KJH79122.1"/>
    </source>
</evidence>